<dbReference type="GO" id="GO:0005829">
    <property type="term" value="C:cytosol"/>
    <property type="evidence" value="ECO:0007669"/>
    <property type="project" value="TreeGrafter"/>
</dbReference>
<accession>A0A7X6ICP9</accession>
<comment type="subcellular location">
    <subcellularLocation>
        <location evidence="6">Cytoplasm</location>
    </subcellularLocation>
</comment>
<dbReference type="HAMAP" id="MF_00693">
    <property type="entry name" value="Transcrip_reg_TACO1"/>
    <property type="match status" value="1"/>
</dbReference>
<organism evidence="9 10">
    <name type="scientific">Candidatus Manganitrophus noduliformans</name>
    <dbReference type="NCBI Taxonomy" id="2606439"/>
    <lineage>
        <taxon>Bacteria</taxon>
        <taxon>Pseudomonadati</taxon>
        <taxon>Nitrospirota</taxon>
        <taxon>Nitrospiria</taxon>
        <taxon>Candidatus Troglogloeales</taxon>
        <taxon>Candidatus Manganitrophaceae</taxon>
        <taxon>Candidatus Manganitrophus</taxon>
    </lineage>
</organism>
<feature type="domain" description="TACO1/YebC-like N-terminal" evidence="8">
    <location>
        <begin position="5"/>
        <end position="76"/>
    </location>
</feature>
<dbReference type="InterPro" id="IPR029072">
    <property type="entry name" value="YebC-like"/>
</dbReference>
<name>A0A7X6ICP9_9BACT</name>
<dbReference type="InterPro" id="IPR026564">
    <property type="entry name" value="Transcrip_reg_TACO1-like_dom3"/>
</dbReference>
<keyword evidence="3 6" id="KW-0805">Transcription regulation</keyword>
<proteinExistence type="inferred from homology"/>
<dbReference type="Pfam" id="PF20772">
    <property type="entry name" value="TACO1_YebC_N"/>
    <property type="match status" value="1"/>
</dbReference>
<dbReference type="AlphaFoldDB" id="A0A7X6ICP9"/>
<keyword evidence="4 6" id="KW-0238">DNA-binding</keyword>
<dbReference type="InterPro" id="IPR017856">
    <property type="entry name" value="Integrase-like_N"/>
</dbReference>
<evidence type="ECO:0000259" key="7">
    <source>
        <dbReference type="Pfam" id="PF01709"/>
    </source>
</evidence>
<evidence type="ECO:0000256" key="2">
    <source>
        <dbReference type="ARBA" id="ARBA00022490"/>
    </source>
</evidence>
<comment type="similarity">
    <text evidence="1 6">Belongs to the TACO1 family.</text>
</comment>
<dbReference type="SUPFAM" id="SSF75625">
    <property type="entry name" value="YebC-like"/>
    <property type="match status" value="1"/>
</dbReference>
<dbReference type="Proteomes" id="UP000534783">
    <property type="component" value="Unassembled WGS sequence"/>
</dbReference>
<dbReference type="InterPro" id="IPR048300">
    <property type="entry name" value="TACO1_YebC-like_2nd/3rd_dom"/>
</dbReference>
<dbReference type="GO" id="GO:0006355">
    <property type="term" value="P:regulation of DNA-templated transcription"/>
    <property type="evidence" value="ECO:0007669"/>
    <property type="project" value="UniProtKB-UniRule"/>
</dbReference>
<evidence type="ECO:0000256" key="6">
    <source>
        <dbReference type="HAMAP-Rule" id="MF_00693"/>
    </source>
</evidence>
<dbReference type="NCBIfam" id="NF001030">
    <property type="entry name" value="PRK00110.1"/>
    <property type="match status" value="1"/>
</dbReference>
<evidence type="ECO:0000313" key="9">
    <source>
        <dbReference type="EMBL" id="NKE72771.1"/>
    </source>
</evidence>
<protein>
    <recommendedName>
        <fullName evidence="6">Probable transcriptional regulatory protein MNODULE_18630</fullName>
    </recommendedName>
</protein>
<dbReference type="Pfam" id="PF01709">
    <property type="entry name" value="Transcrip_reg"/>
    <property type="match status" value="1"/>
</dbReference>
<evidence type="ECO:0000256" key="4">
    <source>
        <dbReference type="ARBA" id="ARBA00023125"/>
    </source>
</evidence>
<reference evidence="9 10" key="1">
    <citation type="journal article" date="2020" name="Nature">
        <title>Bacterial chemolithoautotrophy via manganese oxidation.</title>
        <authorList>
            <person name="Yu H."/>
            <person name="Leadbetter J.R."/>
        </authorList>
    </citation>
    <scope>NUCLEOTIDE SEQUENCE [LARGE SCALE GENOMIC DNA]</scope>
    <source>
        <strain evidence="9 10">Mn-1</strain>
    </source>
</reference>
<sequence length="250" mass="27329">MSGHSKWATTKHKKAAADSKRGKIFTKIIREITVAAKMGGGDPEGNPRLRTAILKAKENNMPADNIKKAVQKGTGELPGVTYEEMTYEGYGPGGVAIIIQIMSDNKNRTVSEIRHLLSKSGGNMGESGSVAWMFQKKGYLSIEKQKADEEKLMSVALDAGAEDIRSDDPTLFEVITAPADFEKVKKAMTDAGLAPSYAEVTFLPQTYIRLDGKEAEQMLRLMEALEDHDDVQNVYANFDIPDEVMAKVAG</sequence>
<dbReference type="RefSeq" id="WP_168062712.1">
    <property type="nucleotide sequence ID" value="NZ_VTOW01000004.1"/>
</dbReference>
<dbReference type="NCBIfam" id="TIGR01033">
    <property type="entry name" value="YebC/PmpR family DNA-binding transcriptional regulator"/>
    <property type="match status" value="1"/>
</dbReference>
<comment type="caution">
    <text evidence="9">The sequence shown here is derived from an EMBL/GenBank/DDBJ whole genome shotgun (WGS) entry which is preliminary data.</text>
</comment>
<keyword evidence="2 6" id="KW-0963">Cytoplasm</keyword>
<dbReference type="FunFam" id="1.10.10.200:FF:000001">
    <property type="entry name" value="Probable transcriptional regulatory protein YebC"/>
    <property type="match status" value="1"/>
</dbReference>
<dbReference type="Gene3D" id="1.10.10.200">
    <property type="match status" value="1"/>
</dbReference>
<dbReference type="PANTHER" id="PTHR12532:SF6">
    <property type="entry name" value="TRANSCRIPTIONAL REGULATORY PROTEIN YEBC-RELATED"/>
    <property type="match status" value="1"/>
</dbReference>
<feature type="domain" description="TACO1/YebC-like second and third" evidence="7">
    <location>
        <begin position="82"/>
        <end position="238"/>
    </location>
</feature>
<evidence type="ECO:0000256" key="5">
    <source>
        <dbReference type="ARBA" id="ARBA00023163"/>
    </source>
</evidence>
<evidence type="ECO:0000313" key="10">
    <source>
        <dbReference type="Proteomes" id="UP000534783"/>
    </source>
</evidence>
<dbReference type="PANTHER" id="PTHR12532">
    <property type="entry name" value="TRANSLATIONAL ACTIVATOR OF CYTOCHROME C OXIDASE 1"/>
    <property type="match status" value="1"/>
</dbReference>
<dbReference type="InterPro" id="IPR002876">
    <property type="entry name" value="Transcrip_reg_TACO1-like"/>
</dbReference>
<dbReference type="Gene3D" id="3.30.70.980">
    <property type="match status" value="2"/>
</dbReference>
<dbReference type="NCBIfam" id="NF009044">
    <property type="entry name" value="PRK12378.1"/>
    <property type="match status" value="1"/>
</dbReference>
<evidence type="ECO:0000256" key="1">
    <source>
        <dbReference type="ARBA" id="ARBA00008724"/>
    </source>
</evidence>
<dbReference type="InterPro" id="IPR049083">
    <property type="entry name" value="TACO1_YebC_N"/>
</dbReference>
<keyword evidence="5 6" id="KW-0804">Transcription</keyword>
<dbReference type="GO" id="GO:0003677">
    <property type="term" value="F:DNA binding"/>
    <property type="evidence" value="ECO:0007669"/>
    <property type="project" value="UniProtKB-UniRule"/>
</dbReference>
<dbReference type="FunFam" id="3.30.70.980:FF:000002">
    <property type="entry name" value="Probable transcriptional regulatory protein YebC"/>
    <property type="match status" value="1"/>
</dbReference>
<gene>
    <name evidence="9" type="ORF">MNODULE_18630</name>
</gene>
<evidence type="ECO:0000259" key="8">
    <source>
        <dbReference type="Pfam" id="PF20772"/>
    </source>
</evidence>
<dbReference type="EMBL" id="VTOW01000004">
    <property type="protein sequence ID" value="NKE72771.1"/>
    <property type="molecule type" value="Genomic_DNA"/>
</dbReference>
<keyword evidence="10" id="KW-1185">Reference proteome</keyword>
<evidence type="ECO:0000256" key="3">
    <source>
        <dbReference type="ARBA" id="ARBA00023015"/>
    </source>
</evidence>